<feature type="region of interest" description="Disordered" evidence="1">
    <location>
        <begin position="24"/>
        <end position="74"/>
    </location>
</feature>
<sequence length="146" mass="15639">MARPLPPRPSTSFVSSTTTMNLSEAASTIFSRRRAPPRPLTRLRSGSTSSAPSMARSRRGLSSRTERGMPRERACSSVRLEVGMPTMLVSSPEARSSPSLATTKAAVDPVPRPRTMPLLTASTALSAASLLRSSWVRVMARTAGKQ</sequence>
<dbReference type="Proteomes" id="UP001374535">
    <property type="component" value="Chromosome 10"/>
</dbReference>
<protein>
    <submittedName>
        <fullName evidence="2">Uncharacterized protein</fullName>
    </submittedName>
</protein>
<organism evidence="2 3">
    <name type="scientific">Vigna mungo</name>
    <name type="common">Black gram</name>
    <name type="synonym">Phaseolus mungo</name>
    <dbReference type="NCBI Taxonomy" id="3915"/>
    <lineage>
        <taxon>Eukaryota</taxon>
        <taxon>Viridiplantae</taxon>
        <taxon>Streptophyta</taxon>
        <taxon>Embryophyta</taxon>
        <taxon>Tracheophyta</taxon>
        <taxon>Spermatophyta</taxon>
        <taxon>Magnoliopsida</taxon>
        <taxon>eudicotyledons</taxon>
        <taxon>Gunneridae</taxon>
        <taxon>Pentapetalae</taxon>
        <taxon>rosids</taxon>
        <taxon>fabids</taxon>
        <taxon>Fabales</taxon>
        <taxon>Fabaceae</taxon>
        <taxon>Papilionoideae</taxon>
        <taxon>50 kb inversion clade</taxon>
        <taxon>NPAAA clade</taxon>
        <taxon>indigoferoid/millettioid clade</taxon>
        <taxon>Phaseoleae</taxon>
        <taxon>Vigna</taxon>
    </lineage>
</organism>
<accession>A0AAQ3MPB8</accession>
<feature type="compositionally biased region" description="Basic and acidic residues" evidence="1">
    <location>
        <begin position="64"/>
        <end position="74"/>
    </location>
</feature>
<keyword evidence="3" id="KW-1185">Reference proteome</keyword>
<dbReference type="AlphaFoldDB" id="A0AAQ3MPB8"/>
<name>A0AAQ3MPB8_VIGMU</name>
<dbReference type="EMBL" id="CP144691">
    <property type="protein sequence ID" value="WVY94580.1"/>
    <property type="molecule type" value="Genomic_DNA"/>
</dbReference>
<reference evidence="2 3" key="1">
    <citation type="journal article" date="2023" name="Life. Sci Alliance">
        <title>Evolutionary insights into 3D genome organization and epigenetic landscape of Vigna mungo.</title>
        <authorList>
            <person name="Junaid A."/>
            <person name="Singh B."/>
            <person name="Bhatia S."/>
        </authorList>
    </citation>
    <scope>NUCLEOTIDE SEQUENCE [LARGE SCALE GENOMIC DNA]</scope>
    <source>
        <strain evidence="2">Urdbean</strain>
    </source>
</reference>
<proteinExistence type="predicted"/>
<evidence type="ECO:0000256" key="1">
    <source>
        <dbReference type="SAM" id="MobiDB-lite"/>
    </source>
</evidence>
<feature type="region of interest" description="Disordered" evidence="1">
    <location>
        <begin position="90"/>
        <end position="112"/>
    </location>
</feature>
<feature type="compositionally biased region" description="Polar residues" evidence="1">
    <location>
        <begin position="93"/>
        <end position="102"/>
    </location>
</feature>
<evidence type="ECO:0000313" key="2">
    <source>
        <dbReference type="EMBL" id="WVY94580.1"/>
    </source>
</evidence>
<gene>
    <name evidence="2" type="ORF">V8G54_033668</name>
</gene>
<evidence type="ECO:0000313" key="3">
    <source>
        <dbReference type="Proteomes" id="UP001374535"/>
    </source>
</evidence>